<keyword evidence="6" id="KW-1185">Reference proteome</keyword>
<dbReference type="Pfam" id="PF02780">
    <property type="entry name" value="Transketolase_C"/>
    <property type="match status" value="1"/>
</dbReference>
<organism evidence="5 6">
    <name type="scientific">Falsiroseomonas stagni DSM 19981</name>
    <dbReference type="NCBI Taxonomy" id="1123062"/>
    <lineage>
        <taxon>Bacteria</taxon>
        <taxon>Pseudomonadati</taxon>
        <taxon>Pseudomonadota</taxon>
        <taxon>Alphaproteobacteria</taxon>
        <taxon>Acetobacterales</taxon>
        <taxon>Roseomonadaceae</taxon>
        <taxon>Falsiroseomonas</taxon>
    </lineage>
</organism>
<dbReference type="Pfam" id="PF02779">
    <property type="entry name" value="Transket_pyr"/>
    <property type="match status" value="1"/>
</dbReference>
<gene>
    <name evidence="5" type="ORF">SAMN02745775_104248</name>
</gene>
<dbReference type="InterPro" id="IPR033248">
    <property type="entry name" value="Transketolase_C"/>
</dbReference>
<dbReference type="FunFam" id="3.40.50.970:FF:000129">
    <property type="entry name" value="Transketolase"/>
    <property type="match status" value="1"/>
</dbReference>
<dbReference type="RefSeq" id="WP_092960296.1">
    <property type="nucleotide sequence ID" value="NZ_FOSQ01000004.1"/>
</dbReference>
<reference evidence="5 6" key="1">
    <citation type="submission" date="2016-10" db="EMBL/GenBank/DDBJ databases">
        <authorList>
            <person name="de Groot N.N."/>
        </authorList>
    </citation>
    <scope>NUCLEOTIDE SEQUENCE [LARGE SCALE GENOMIC DNA]</scope>
    <source>
        <strain evidence="5 6">DSM 19981</strain>
    </source>
</reference>
<evidence type="ECO:0000313" key="6">
    <source>
        <dbReference type="Proteomes" id="UP000199473"/>
    </source>
</evidence>
<comment type="cofactor">
    <cofactor evidence="1">
        <name>thiamine diphosphate</name>
        <dbReference type="ChEBI" id="CHEBI:58937"/>
    </cofactor>
</comment>
<dbReference type="PANTHER" id="PTHR43825">
    <property type="entry name" value="PYRUVATE DEHYDROGENASE E1 COMPONENT"/>
    <property type="match status" value="1"/>
</dbReference>
<dbReference type="InterPro" id="IPR009014">
    <property type="entry name" value="Transketo_C/PFOR_II"/>
</dbReference>
<sequence length="329" mass="34444">MSQVRAPITIANSGAVWRPGTPTDSKAYGRALLALAEADPRIVCLGADLTGPTETDLFRDRIPDRFFNIGIAEANLMCVASGMARSGDIPFVNTFGVFATRRSFDQVTLQIAYPRANVKLVGFMPGLTSPGGPTHQATDDIALMRALPGMVVVEPACATHVAPLLAQLVAHDGPAYMRIKRGDLPKLFTAESLPPLGKAQIVRPGRDGWIIASGVMVTLALEALDALAEQGIQAGLVNVTSPKPLDTDLVRSLAAEGKPLLVAENHSIVGGLGSAVAEVIAEAGIATRFARLGVDDVFAEGAGAPYLFQTYGLSPAAITRRFAALARPG</sequence>
<dbReference type="Proteomes" id="UP000199473">
    <property type="component" value="Unassembled WGS sequence"/>
</dbReference>
<evidence type="ECO:0000259" key="4">
    <source>
        <dbReference type="SMART" id="SM00861"/>
    </source>
</evidence>
<dbReference type="CDD" id="cd07033">
    <property type="entry name" value="TPP_PYR_DXS_TK_like"/>
    <property type="match status" value="1"/>
</dbReference>
<feature type="domain" description="Transketolase-like pyrimidine-binding" evidence="4">
    <location>
        <begin position="22"/>
        <end position="186"/>
    </location>
</feature>
<name>A0A1I4AYY3_9PROT</name>
<dbReference type="STRING" id="1123062.SAMN02745775_104248"/>
<dbReference type="SMART" id="SM00861">
    <property type="entry name" value="Transket_pyr"/>
    <property type="match status" value="1"/>
</dbReference>
<evidence type="ECO:0000256" key="3">
    <source>
        <dbReference type="ARBA" id="ARBA00023052"/>
    </source>
</evidence>
<dbReference type="Gene3D" id="3.40.50.920">
    <property type="match status" value="1"/>
</dbReference>
<dbReference type="InterPro" id="IPR029061">
    <property type="entry name" value="THDP-binding"/>
</dbReference>
<proteinExistence type="inferred from homology"/>
<dbReference type="SUPFAM" id="SSF52518">
    <property type="entry name" value="Thiamin diphosphate-binding fold (THDP-binding)"/>
    <property type="match status" value="1"/>
</dbReference>
<keyword evidence="3" id="KW-0786">Thiamine pyrophosphate</keyword>
<dbReference type="EMBL" id="FOSQ01000004">
    <property type="protein sequence ID" value="SFK60899.1"/>
    <property type="molecule type" value="Genomic_DNA"/>
</dbReference>
<dbReference type="OrthoDB" id="8732661at2"/>
<dbReference type="InterPro" id="IPR051157">
    <property type="entry name" value="PDH/Transketolase"/>
</dbReference>
<dbReference type="InterPro" id="IPR005475">
    <property type="entry name" value="Transketolase-like_Pyr-bd"/>
</dbReference>
<protein>
    <submittedName>
        <fullName evidence="5">Transketolase</fullName>
    </submittedName>
</protein>
<accession>A0A1I4AYY3</accession>
<dbReference type="PANTHER" id="PTHR43825:SF1">
    <property type="entry name" value="TRANSKETOLASE-LIKE PYRIMIDINE-BINDING DOMAIN-CONTAINING PROTEIN"/>
    <property type="match status" value="1"/>
</dbReference>
<evidence type="ECO:0000256" key="1">
    <source>
        <dbReference type="ARBA" id="ARBA00001964"/>
    </source>
</evidence>
<evidence type="ECO:0000256" key="2">
    <source>
        <dbReference type="ARBA" id="ARBA00007131"/>
    </source>
</evidence>
<comment type="similarity">
    <text evidence="2">Belongs to the transketolase family.</text>
</comment>
<evidence type="ECO:0000313" key="5">
    <source>
        <dbReference type="EMBL" id="SFK60899.1"/>
    </source>
</evidence>
<dbReference type="AlphaFoldDB" id="A0A1I4AYY3"/>
<dbReference type="SUPFAM" id="SSF52922">
    <property type="entry name" value="TK C-terminal domain-like"/>
    <property type="match status" value="1"/>
</dbReference>
<dbReference type="Gene3D" id="3.40.50.970">
    <property type="match status" value="1"/>
</dbReference>